<dbReference type="EMBL" id="LKTP01000023">
    <property type="protein sequence ID" value="KRG28365.1"/>
    <property type="molecule type" value="Genomic_DNA"/>
</dbReference>
<dbReference type="RefSeq" id="WP_057482037.1">
    <property type="nucleotide sequence ID" value="NZ_BMWR01000001.1"/>
</dbReference>
<accession>A0A0Q9Z5Y2</accession>
<sequence>MKKISILLLAIIALSSCNNKESNLTVNANIEGLKKGTVYLQKIEDTLMVDVDSVEVNGNANISLEAFIESPQVMYLYLKKVDNSQYDDRIDFFAEEGEVTINTTLEKFVTDAEIIGAKNQEKLEEYRKMMTRFNDKNLELIKENFEAQKEENEEKLIEVNKQYESLLKRKYLYTVNFAINNKDLEVAPYLALSEVFDANIKYLDTIYNSLEPKVKKSMYGKELKDFLKERKEEQKEIENIKTEETDTTEESVS</sequence>
<dbReference type="Pfam" id="PF14289">
    <property type="entry name" value="DUF4369"/>
    <property type="match status" value="1"/>
</dbReference>
<comment type="caution">
    <text evidence="4">The sequence shown here is derived from an EMBL/GenBank/DDBJ whole genome shotgun (WGS) entry which is preliminary data.</text>
</comment>
<evidence type="ECO:0000313" key="4">
    <source>
        <dbReference type="EMBL" id="KRG28365.1"/>
    </source>
</evidence>
<proteinExistence type="predicted"/>
<name>A0A0Q9Z5Y2_9FLAO</name>
<feature type="region of interest" description="Disordered" evidence="2">
    <location>
        <begin position="232"/>
        <end position="253"/>
    </location>
</feature>
<evidence type="ECO:0000259" key="3">
    <source>
        <dbReference type="Pfam" id="PF14289"/>
    </source>
</evidence>
<evidence type="ECO:0000313" key="5">
    <source>
        <dbReference type="Proteomes" id="UP000051643"/>
    </source>
</evidence>
<feature type="coiled-coil region" evidence="1">
    <location>
        <begin position="123"/>
        <end position="169"/>
    </location>
</feature>
<organism evidence="4 5">
    <name type="scientific">Salegentibacter mishustinae</name>
    <dbReference type="NCBI Taxonomy" id="270918"/>
    <lineage>
        <taxon>Bacteria</taxon>
        <taxon>Pseudomonadati</taxon>
        <taxon>Bacteroidota</taxon>
        <taxon>Flavobacteriia</taxon>
        <taxon>Flavobacteriales</taxon>
        <taxon>Flavobacteriaceae</taxon>
        <taxon>Salegentibacter</taxon>
    </lineage>
</organism>
<feature type="compositionally biased region" description="Basic and acidic residues" evidence="2">
    <location>
        <begin position="232"/>
        <end position="244"/>
    </location>
</feature>
<dbReference type="Proteomes" id="UP000051643">
    <property type="component" value="Unassembled WGS sequence"/>
</dbReference>
<evidence type="ECO:0000256" key="2">
    <source>
        <dbReference type="SAM" id="MobiDB-lite"/>
    </source>
</evidence>
<feature type="domain" description="DUF4369" evidence="3">
    <location>
        <begin position="25"/>
        <end position="123"/>
    </location>
</feature>
<dbReference type="OrthoDB" id="1143206at2"/>
<dbReference type="InterPro" id="IPR025380">
    <property type="entry name" value="DUF4369"/>
</dbReference>
<dbReference type="PROSITE" id="PS51257">
    <property type="entry name" value="PROKAR_LIPOPROTEIN"/>
    <property type="match status" value="1"/>
</dbReference>
<protein>
    <recommendedName>
        <fullName evidence="3">DUF4369 domain-containing protein</fullName>
    </recommendedName>
</protein>
<keyword evidence="1" id="KW-0175">Coiled coil</keyword>
<dbReference type="STRING" id="270918.APR42_06140"/>
<reference evidence="4" key="1">
    <citation type="submission" date="2015-10" db="EMBL/GenBank/DDBJ databases">
        <title>Draft genome sequence of Salegentibacter mishustinae KCTC 12263.</title>
        <authorList>
            <person name="Lin W."/>
            <person name="Zheng Q."/>
        </authorList>
    </citation>
    <scope>NUCLEOTIDE SEQUENCE [LARGE SCALE GENOMIC DNA]</scope>
    <source>
        <strain evidence="4">KCTC 12263</strain>
    </source>
</reference>
<keyword evidence="5" id="KW-1185">Reference proteome</keyword>
<gene>
    <name evidence="4" type="ORF">APR42_06140</name>
</gene>
<dbReference type="AlphaFoldDB" id="A0A0Q9Z5Y2"/>
<evidence type="ECO:0000256" key="1">
    <source>
        <dbReference type="SAM" id="Coils"/>
    </source>
</evidence>